<reference evidence="2 3" key="1">
    <citation type="submission" date="2018-04" db="EMBL/GenBank/DDBJ databases">
        <authorList>
            <person name="Vogel A."/>
        </authorList>
    </citation>
    <scope>NUCLEOTIDE SEQUENCE [LARGE SCALE GENOMIC DNA]</scope>
</reference>
<feature type="transmembrane region" description="Helical" evidence="1">
    <location>
        <begin position="217"/>
        <end position="244"/>
    </location>
</feature>
<name>A0A484LJ33_9ASTE</name>
<dbReference type="Proteomes" id="UP000595140">
    <property type="component" value="Unassembled WGS sequence"/>
</dbReference>
<protein>
    <submittedName>
        <fullName evidence="2">Uncharacterized protein</fullName>
    </submittedName>
</protein>
<proteinExistence type="predicted"/>
<accession>A0A484LJ33</accession>
<feature type="transmembrane region" description="Helical" evidence="1">
    <location>
        <begin position="271"/>
        <end position="293"/>
    </location>
</feature>
<keyword evidence="3" id="KW-1185">Reference proteome</keyword>
<organism evidence="2 3">
    <name type="scientific">Cuscuta campestris</name>
    <dbReference type="NCBI Taxonomy" id="132261"/>
    <lineage>
        <taxon>Eukaryota</taxon>
        <taxon>Viridiplantae</taxon>
        <taxon>Streptophyta</taxon>
        <taxon>Embryophyta</taxon>
        <taxon>Tracheophyta</taxon>
        <taxon>Spermatophyta</taxon>
        <taxon>Magnoliopsida</taxon>
        <taxon>eudicotyledons</taxon>
        <taxon>Gunneridae</taxon>
        <taxon>Pentapetalae</taxon>
        <taxon>asterids</taxon>
        <taxon>lamiids</taxon>
        <taxon>Solanales</taxon>
        <taxon>Convolvulaceae</taxon>
        <taxon>Cuscuteae</taxon>
        <taxon>Cuscuta</taxon>
        <taxon>Cuscuta subgen. Grammica</taxon>
        <taxon>Cuscuta sect. Cleistogrammica</taxon>
    </lineage>
</organism>
<keyword evidence="1" id="KW-0812">Transmembrane</keyword>
<keyword evidence="1" id="KW-0472">Membrane</keyword>
<dbReference type="AlphaFoldDB" id="A0A484LJ33"/>
<dbReference type="PANTHER" id="PTHR33133">
    <property type="entry name" value="OS08G0107100 PROTEIN-RELATED"/>
    <property type="match status" value="1"/>
</dbReference>
<dbReference type="OrthoDB" id="687732at2759"/>
<evidence type="ECO:0000256" key="1">
    <source>
        <dbReference type="SAM" id="Phobius"/>
    </source>
</evidence>
<dbReference type="PANTHER" id="PTHR33133:SF3">
    <property type="entry name" value="TRANSMEMBRANE PROTEIN"/>
    <property type="match status" value="1"/>
</dbReference>
<feature type="transmembrane region" description="Helical" evidence="1">
    <location>
        <begin position="187"/>
        <end position="211"/>
    </location>
</feature>
<evidence type="ECO:0000313" key="2">
    <source>
        <dbReference type="EMBL" id="VFQ76482.1"/>
    </source>
</evidence>
<gene>
    <name evidence="2" type="ORF">CCAM_LOCUS18258</name>
</gene>
<dbReference type="EMBL" id="OOIL02001566">
    <property type="protein sequence ID" value="VFQ76482.1"/>
    <property type="molecule type" value="Genomic_DNA"/>
</dbReference>
<feature type="transmembrane region" description="Helical" evidence="1">
    <location>
        <begin position="77"/>
        <end position="98"/>
    </location>
</feature>
<feature type="transmembrane region" description="Helical" evidence="1">
    <location>
        <begin position="313"/>
        <end position="333"/>
    </location>
</feature>
<evidence type="ECO:0000313" key="3">
    <source>
        <dbReference type="Proteomes" id="UP000595140"/>
    </source>
</evidence>
<keyword evidence="1" id="KW-1133">Transmembrane helix</keyword>
<sequence>MDEPFRDDENVPRVERLREESVLGVDESGVEDTVRHRDDLRGAGVEIHRAISESSGTTMGTAAKIFRRSIFTLVQNFQYFTTTAAFLAFPYAASVLVFQSYIPLSSLLGIIHTRIRTLFDAAGFPSSSEFSAILSAKLSQTVAISFLALPLTLSSFLLSKASVIRSLLGNQELPVERMYSSLLLTQLCNSLLVLSANAACFFLLLIAFNLSSPRFELFVSVVGALFCSIVLAHAFIICNLALVISGTETTGGFMSILKACVLIKGRTTTALLLAVPINMALAAVEALFQYRVVRVHHLHAESGISSVALEGMFIAYMYATLLVLDTILACFFLRNCQEVCHIGHDRRLASQIDIDQQALRRVKIVEDHP</sequence>